<evidence type="ECO:0000259" key="1">
    <source>
        <dbReference type="Pfam" id="PF05272"/>
    </source>
</evidence>
<proteinExistence type="predicted"/>
<protein>
    <submittedName>
        <fullName evidence="2">Phage DNA primase/helicase</fullName>
    </submittedName>
</protein>
<keyword evidence="2" id="KW-0378">Hydrolase</keyword>
<organism evidence="2">
    <name type="scientific">Arsenophonus nasoniae</name>
    <name type="common">son-killer infecting Nasonia vitripennis</name>
    <dbReference type="NCBI Taxonomy" id="638"/>
    <lineage>
        <taxon>Bacteria</taxon>
        <taxon>Pseudomonadati</taxon>
        <taxon>Pseudomonadota</taxon>
        <taxon>Gammaproteobacteria</taxon>
        <taxon>Enterobacterales</taxon>
        <taxon>Morganellaceae</taxon>
        <taxon>Arsenophonus</taxon>
    </lineage>
</organism>
<dbReference type="Pfam" id="PF05272">
    <property type="entry name" value="VapE-like_dom"/>
    <property type="match status" value="1"/>
</dbReference>
<sequence length="278" mass="32125">MKNFFSQYFNARGNAEYIEAVSLYTWTALSGRMVQAGIKADMVPLLYGEQGVGKSTGIEKMCPFPDAFTKVDLTKNDEDLARKIRGCVIAEWEELRGLSGRDSESTKAFISATTDKWIPKYKEFAITNPRRLIFIGTTNKQEILTDSTGNRRYLPLNVSLVDFEVIEHDRDQLWAEALVLFNQHGIMWQRAEELAKKEHEKYQVIDPWEDDIYDYLEIDTPRQMQFVSIEAIFSRLGILVGKTNRNHGERLKAIMTRLGYEKTVKKINGQTKRGYFKK</sequence>
<dbReference type="SUPFAM" id="SSF52540">
    <property type="entry name" value="P-loop containing nucleoside triphosphate hydrolases"/>
    <property type="match status" value="1"/>
</dbReference>
<dbReference type="EMBL" id="FN545242">
    <property type="protein sequence ID" value="CBA74705.1"/>
    <property type="molecule type" value="Genomic_DNA"/>
</dbReference>
<dbReference type="PANTHER" id="PTHR34985:SF1">
    <property type="entry name" value="SLR0554 PROTEIN"/>
    <property type="match status" value="1"/>
</dbReference>
<reference evidence="2" key="1">
    <citation type="journal article" date="2010" name="Insect Mol. Biol.">
        <title>The draft genome sequence of Arsenophonus nasoniae, son-killer bacterium of Nasonia vitripennis, reveals genes associated with virulence and symbiosis.</title>
        <authorList>
            <person name="Wilkes T."/>
            <person name="Darby A.C."/>
            <person name="Choi J."/>
            <person name="Colborne J.K."/>
            <person name="Werren J.H."/>
            <person name="Hurst G.D.D."/>
        </authorList>
    </citation>
    <scope>NUCLEOTIDE SEQUENCE</scope>
</reference>
<dbReference type="InterPro" id="IPR007936">
    <property type="entry name" value="VapE-like_dom"/>
</dbReference>
<name>D2U1N0_9GAMM</name>
<keyword evidence="2" id="KW-0067">ATP-binding</keyword>
<dbReference type="PANTHER" id="PTHR34985">
    <property type="entry name" value="SLR0554 PROTEIN"/>
    <property type="match status" value="1"/>
</dbReference>
<feature type="domain" description="Virulence-associated protein E-like" evidence="1">
    <location>
        <begin position="2"/>
        <end position="203"/>
    </location>
</feature>
<evidence type="ECO:0000313" key="2">
    <source>
        <dbReference type="EMBL" id="CBA74705.1"/>
    </source>
</evidence>
<dbReference type="GO" id="GO:0004386">
    <property type="term" value="F:helicase activity"/>
    <property type="evidence" value="ECO:0007669"/>
    <property type="project" value="UniProtKB-KW"/>
</dbReference>
<keyword evidence="2" id="KW-0347">Helicase</keyword>
<keyword evidence="2" id="KW-0547">Nucleotide-binding</keyword>
<accession>D2U1N0</accession>
<dbReference type="InterPro" id="IPR027417">
    <property type="entry name" value="P-loop_NTPase"/>
</dbReference>
<gene>
    <name evidence="2" type="ORF">ARN_24640</name>
</gene>
<dbReference type="AlphaFoldDB" id="D2U1N0"/>